<dbReference type="PANTHER" id="PTHR46847">
    <property type="entry name" value="D-ALLOSE-BINDING PERIPLASMIC PROTEIN-RELATED"/>
    <property type="match status" value="1"/>
</dbReference>
<keyword evidence="3 4" id="KW-0732">Signal</keyword>
<dbReference type="SUPFAM" id="SSF53822">
    <property type="entry name" value="Periplasmic binding protein-like I"/>
    <property type="match status" value="1"/>
</dbReference>
<dbReference type="InterPro" id="IPR025997">
    <property type="entry name" value="SBP_2_dom"/>
</dbReference>
<evidence type="ECO:0000259" key="5">
    <source>
        <dbReference type="Pfam" id="PF13407"/>
    </source>
</evidence>
<evidence type="ECO:0000256" key="4">
    <source>
        <dbReference type="SAM" id="SignalP"/>
    </source>
</evidence>
<keyword evidence="7" id="KW-1185">Reference proteome</keyword>
<evidence type="ECO:0000313" key="6">
    <source>
        <dbReference type="EMBL" id="MFC3531432.1"/>
    </source>
</evidence>
<accession>A0ABV7RCD0</accession>
<dbReference type="EMBL" id="JBHRXN010000010">
    <property type="protein sequence ID" value="MFC3531432.1"/>
    <property type="molecule type" value="Genomic_DNA"/>
</dbReference>
<feature type="signal peptide" evidence="4">
    <location>
        <begin position="1"/>
        <end position="22"/>
    </location>
</feature>
<organism evidence="6 7">
    <name type="scientific">Vogesella facilis</name>
    <dbReference type="NCBI Taxonomy" id="1655232"/>
    <lineage>
        <taxon>Bacteria</taxon>
        <taxon>Pseudomonadati</taxon>
        <taxon>Pseudomonadota</taxon>
        <taxon>Betaproteobacteria</taxon>
        <taxon>Neisseriales</taxon>
        <taxon>Chromobacteriaceae</taxon>
        <taxon>Vogesella</taxon>
    </lineage>
</organism>
<comment type="caution">
    <text evidence="6">The sequence shown here is derived from an EMBL/GenBank/DDBJ whole genome shotgun (WGS) entry which is preliminary data.</text>
</comment>
<dbReference type="Proteomes" id="UP001595741">
    <property type="component" value="Unassembled WGS sequence"/>
</dbReference>
<dbReference type="Pfam" id="PF13407">
    <property type="entry name" value="Peripla_BP_4"/>
    <property type="match status" value="1"/>
</dbReference>
<evidence type="ECO:0000256" key="2">
    <source>
        <dbReference type="ARBA" id="ARBA00007639"/>
    </source>
</evidence>
<dbReference type="InterPro" id="IPR028082">
    <property type="entry name" value="Peripla_BP_I"/>
</dbReference>
<feature type="chain" id="PRO_5047224416" evidence="4">
    <location>
        <begin position="23"/>
        <end position="300"/>
    </location>
</feature>
<dbReference type="Gene3D" id="3.40.50.2300">
    <property type="match status" value="2"/>
</dbReference>
<dbReference type="PANTHER" id="PTHR46847:SF1">
    <property type="entry name" value="D-ALLOSE-BINDING PERIPLASMIC PROTEIN-RELATED"/>
    <property type="match status" value="1"/>
</dbReference>
<evidence type="ECO:0000256" key="3">
    <source>
        <dbReference type="ARBA" id="ARBA00022729"/>
    </source>
</evidence>
<name>A0ABV7RCD0_9NEIS</name>
<evidence type="ECO:0000256" key="1">
    <source>
        <dbReference type="ARBA" id="ARBA00004196"/>
    </source>
</evidence>
<feature type="domain" description="Periplasmic binding protein" evidence="5">
    <location>
        <begin position="31"/>
        <end position="285"/>
    </location>
</feature>
<proteinExistence type="inferred from homology"/>
<protein>
    <submittedName>
        <fullName evidence="6">Substrate-binding domain-containing protein</fullName>
    </submittedName>
</protein>
<comment type="subcellular location">
    <subcellularLocation>
        <location evidence="1">Cell envelope</location>
    </subcellularLocation>
</comment>
<evidence type="ECO:0000313" key="7">
    <source>
        <dbReference type="Proteomes" id="UP001595741"/>
    </source>
</evidence>
<feature type="non-terminal residue" evidence="6">
    <location>
        <position position="300"/>
    </location>
</feature>
<reference evidence="7" key="1">
    <citation type="journal article" date="2019" name="Int. J. Syst. Evol. Microbiol.">
        <title>The Global Catalogue of Microorganisms (GCM) 10K type strain sequencing project: providing services to taxonomists for standard genome sequencing and annotation.</title>
        <authorList>
            <consortium name="The Broad Institute Genomics Platform"/>
            <consortium name="The Broad Institute Genome Sequencing Center for Infectious Disease"/>
            <person name="Wu L."/>
            <person name="Ma J."/>
        </authorList>
    </citation>
    <scope>NUCLEOTIDE SEQUENCE [LARGE SCALE GENOMIC DNA]</scope>
    <source>
        <strain evidence="7">KCTC 42742</strain>
    </source>
</reference>
<dbReference type="RefSeq" id="WP_386088849.1">
    <property type="nucleotide sequence ID" value="NZ_JBHRXN010000010.1"/>
</dbReference>
<gene>
    <name evidence="6" type="ORF">ACFOLG_04475</name>
</gene>
<comment type="similarity">
    <text evidence="2">Belongs to the bacterial solute-binding protein 2 family.</text>
</comment>
<sequence>MLKQSALAALLAASLASPLAQAEKIGATIANSNPWLTRVRAGMQQQAARMPGVKVQFEDAQDDIGRQLSQIQNFIAQKVDAIIVVAVDSQATPKITKLVTQAGIPLIYVNHPPGDKALPPRVTFVGSNEKESGTMQTREVCRLMQGKGDVLLIVGDLANESALQRTRDVKEVIAKPPCNGMRIVAQQAATWSRTQAADLMNNWLTTGMKFDAVIANNDEMAIGAIQSLKAAGKMNSKMIVAGIDATHDALAAMKAGDLKVTVFQDALGQGGGGVQAAVDMARGKKVPSQLWIPFELVTPA</sequence>